<dbReference type="RefSeq" id="WP_117178514.1">
    <property type="nucleotide sequence ID" value="NZ_QFZK01000009.1"/>
</dbReference>
<comment type="caution">
    <text evidence="2">The sequence shown here is derived from an EMBL/GenBank/DDBJ whole genome shotgun (WGS) entry which is preliminary data.</text>
</comment>
<gene>
    <name evidence="2" type="ORF">DIC66_14715</name>
</gene>
<keyword evidence="3" id="KW-1185">Reference proteome</keyword>
<accession>A0A3E1RA55</accession>
<dbReference type="InterPro" id="IPR010657">
    <property type="entry name" value="ImpA_N"/>
</dbReference>
<feature type="domain" description="ImpA N-terminal" evidence="1">
    <location>
        <begin position="32"/>
        <end position="155"/>
    </location>
</feature>
<dbReference type="PANTHER" id="PTHR37951">
    <property type="entry name" value="CYTOPLASMIC PROTEIN-RELATED"/>
    <property type="match status" value="1"/>
</dbReference>
<sequence length="376" mass="40705">MNPLKHLFSALKGGAAPERADLGAALVAPGLLAPVSALLPCGESLEYDNAYAVLQSRLEPKAEVQYGNFSSKPEGPDWAEVERDARRLLLKSKDISMLVWFTRARCRLGGASGLLEGLATLQAVLQTYPEQVHPQLVLEGVPDPAVRANALAALCDPEGLLGDVREVVVSGSTAFRLSVRDVERALAVPRAPYAPDPDVVKRQLADLHAKGDAALAALLACGDSVQAIAQWSRASLLDEAPSFVPLLRLLATLASFSEVEMRGTKMQADAVETMDTVDRVGALESKRAQPVHLLPSASHATAPALTLSAQHNPAVLEEREQIRALLRQVRQWIEHHEPSSPVTILIKQADRMWGKRFSEIATMIPPDLMRAWDSDD</sequence>
<dbReference type="PANTHER" id="PTHR37951:SF1">
    <property type="entry name" value="TYPE VI SECRETION SYSTEM COMPONENT TSSA1"/>
    <property type="match status" value="1"/>
</dbReference>
<evidence type="ECO:0000313" key="2">
    <source>
        <dbReference type="EMBL" id="RFO96246.1"/>
    </source>
</evidence>
<organism evidence="2 3">
    <name type="scientific">Rhodoferax lacus</name>
    <dbReference type="NCBI Taxonomy" id="2184758"/>
    <lineage>
        <taxon>Bacteria</taxon>
        <taxon>Pseudomonadati</taxon>
        <taxon>Pseudomonadota</taxon>
        <taxon>Betaproteobacteria</taxon>
        <taxon>Burkholderiales</taxon>
        <taxon>Comamonadaceae</taxon>
        <taxon>Rhodoferax</taxon>
    </lineage>
</organism>
<reference evidence="2 3" key="1">
    <citation type="submission" date="2018-05" db="EMBL/GenBank/DDBJ databases">
        <title>Rhodoferax soyangensis sp.nov., isolated from an oligotrophic freshwater lake.</title>
        <authorList>
            <person name="Park M."/>
        </authorList>
    </citation>
    <scope>NUCLEOTIDE SEQUENCE [LARGE SCALE GENOMIC DNA]</scope>
    <source>
        <strain evidence="2 3">IMCC26218</strain>
    </source>
</reference>
<evidence type="ECO:0000259" key="1">
    <source>
        <dbReference type="Pfam" id="PF06812"/>
    </source>
</evidence>
<proteinExistence type="predicted"/>
<dbReference type="Pfam" id="PF06812">
    <property type="entry name" value="ImpA_N"/>
    <property type="match status" value="1"/>
</dbReference>
<dbReference type="Proteomes" id="UP000260665">
    <property type="component" value="Unassembled WGS sequence"/>
</dbReference>
<dbReference type="InterPro" id="IPR017740">
    <property type="entry name" value="TssA-like"/>
</dbReference>
<protein>
    <submittedName>
        <fullName evidence="2">Type VI secretion system protein TssA</fullName>
    </submittedName>
</protein>
<evidence type="ECO:0000313" key="3">
    <source>
        <dbReference type="Proteomes" id="UP000260665"/>
    </source>
</evidence>
<dbReference type="AlphaFoldDB" id="A0A3E1RA55"/>
<dbReference type="EMBL" id="QFZK01000009">
    <property type="protein sequence ID" value="RFO96246.1"/>
    <property type="molecule type" value="Genomic_DNA"/>
</dbReference>
<name>A0A3E1RA55_9BURK</name>
<dbReference type="OrthoDB" id="9771118at2"/>